<comment type="caution">
    <text evidence="2">The sequence shown here is derived from an EMBL/GenBank/DDBJ whole genome shotgun (WGS) entry which is preliminary data.</text>
</comment>
<accession>A0ABT5BLZ0</accession>
<keyword evidence="3" id="KW-1185">Reference proteome</keyword>
<name>A0ABT5BLZ0_9BACT</name>
<evidence type="ECO:0000313" key="3">
    <source>
        <dbReference type="Proteomes" id="UP001217838"/>
    </source>
</evidence>
<sequence length="122" mass="12761">MFIRKLAITVAATCAALASTPAAAADSTGATGFVNKVTVYDDSSDNYGAQHGILQVVETGTGTLRNYVWGASLCPGRELAPDMIQLLVDALHNRPAVEIVPSYKTGNGASRCLVGFTLNYVP</sequence>
<proteinExistence type="predicted"/>
<feature type="signal peptide" evidence="1">
    <location>
        <begin position="1"/>
        <end position="24"/>
    </location>
</feature>
<evidence type="ECO:0000256" key="1">
    <source>
        <dbReference type="SAM" id="SignalP"/>
    </source>
</evidence>
<dbReference type="Proteomes" id="UP001217838">
    <property type="component" value="Unassembled WGS sequence"/>
</dbReference>
<feature type="chain" id="PRO_5047216212" evidence="1">
    <location>
        <begin position="25"/>
        <end position="122"/>
    </location>
</feature>
<dbReference type="RefSeq" id="WP_267684964.1">
    <property type="nucleotide sequence ID" value="NZ_JAQNDN010000027.1"/>
</dbReference>
<evidence type="ECO:0000313" key="2">
    <source>
        <dbReference type="EMBL" id="MDC0675181.1"/>
    </source>
</evidence>
<protein>
    <submittedName>
        <fullName evidence="2">Uncharacterized protein</fullName>
    </submittedName>
</protein>
<dbReference type="EMBL" id="JAQNDN010000027">
    <property type="protein sequence ID" value="MDC0675181.1"/>
    <property type="molecule type" value="Genomic_DNA"/>
</dbReference>
<keyword evidence="1" id="KW-0732">Signal</keyword>
<gene>
    <name evidence="2" type="ORF">POL58_45990</name>
</gene>
<reference evidence="2 3" key="1">
    <citation type="submission" date="2022-11" db="EMBL/GenBank/DDBJ databases">
        <title>Minimal conservation of predation-associated metabolite biosynthetic gene clusters underscores biosynthetic potential of Myxococcota including descriptions for ten novel species: Archangium lansinium sp. nov., Myxococcus landrumus sp. nov., Nannocystis bai.</title>
        <authorList>
            <person name="Ahearne A."/>
            <person name="Stevens C."/>
            <person name="Dowd S."/>
        </authorList>
    </citation>
    <scope>NUCLEOTIDE SEQUENCE [LARGE SCALE GENOMIC DNA]</scope>
    <source>
        <strain evidence="2 3">NCELM</strain>
    </source>
</reference>
<organism evidence="2 3">
    <name type="scientific">Nannocystis radixulma</name>
    <dbReference type="NCBI Taxonomy" id="2995305"/>
    <lineage>
        <taxon>Bacteria</taxon>
        <taxon>Pseudomonadati</taxon>
        <taxon>Myxococcota</taxon>
        <taxon>Polyangia</taxon>
        <taxon>Nannocystales</taxon>
        <taxon>Nannocystaceae</taxon>
        <taxon>Nannocystis</taxon>
    </lineage>
</organism>